<dbReference type="EMBL" id="CP031198">
    <property type="protein sequence ID" value="QCZ53083.1"/>
    <property type="molecule type" value="Genomic_DNA"/>
</dbReference>
<protein>
    <submittedName>
        <fullName evidence="1">Uncharacterized protein</fullName>
    </submittedName>
</protein>
<accession>A0A0D0GXF6</accession>
<name>A0A0D0GXF6_LEVBR</name>
<gene>
    <name evidence="1" type="ORF">UCCLBBS449_1127</name>
</gene>
<organism evidence="1 2">
    <name type="scientific">Levilactobacillus brevis</name>
    <name type="common">Lactobacillus brevis</name>
    <dbReference type="NCBI Taxonomy" id="1580"/>
    <lineage>
        <taxon>Bacteria</taxon>
        <taxon>Bacillati</taxon>
        <taxon>Bacillota</taxon>
        <taxon>Bacilli</taxon>
        <taxon>Lactobacillales</taxon>
        <taxon>Lactobacillaceae</taxon>
        <taxon>Levilactobacillus</taxon>
    </lineage>
</organism>
<dbReference type="RefSeq" id="WP_024525152.1">
    <property type="nucleotide sequence ID" value="NZ_CP019734.1"/>
</dbReference>
<dbReference type="AlphaFoldDB" id="A0A0D0GXF6"/>
<reference evidence="1 2" key="1">
    <citation type="submission" date="2018-07" db="EMBL/GenBank/DDBJ databases">
        <authorList>
            <person name="Feyereisen M."/>
        </authorList>
    </citation>
    <scope>NUCLEOTIDE SEQUENCE [LARGE SCALE GENOMIC DNA]</scope>
    <source>
        <strain evidence="1 2">UCCLBBS449</strain>
    </source>
</reference>
<dbReference type="Proteomes" id="UP000307074">
    <property type="component" value="Chromosome"/>
</dbReference>
<proteinExistence type="predicted"/>
<evidence type="ECO:0000313" key="2">
    <source>
        <dbReference type="Proteomes" id="UP000307074"/>
    </source>
</evidence>
<sequence>MNKITKTIVLVLTTALAFCMVTGYVAEASSTVPKSLRHEWYQPLKNVKDPMFIKLKSHAMDSGSKAFHHKISGKDLQVIKKSKGWYQIGYTGNNNPTYKVTKRKVSGKKRTVLLKKNSSHSHYADVFLIGKKTKMNLGESSVYLG</sequence>
<evidence type="ECO:0000313" key="1">
    <source>
        <dbReference type="EMBL" id="QCZ53083.1"/>
    </source>
</evidence>